<dbReference type="HOGENOM" id="CLU_2414749_0_0_1"/>
<organism evidence="1 2">
    <name type="scientific">Suillus luteus UH-Slu-Lm8-n1</name>
    <dbReference type="NCBI Taxonomy" id="930992"/>
    <lineage>
        <taxon>Eukaryota</taxon>
        <taxon>Fungi</taxon>
        <taxon>Dikarya</taxon>
        <taxon>Basidiomycota</taxon>
        <taxon>Agaricomycotina</taxon>
        <taxon>Agaricomycetes</taxon>
        <taxon>Agaricomycetidae</taxon>
        <taxon>Boletales</taxon>
        <taxon>Suillineae</taxon>
        <taxon>Suillaceae</taxon>
        <taxon>Suillus</taxon>
    </lineage>
</organism>
<protein>
    <submittedName>
        <fullName evidence="1">Unplaced genomic scaffold CY34scaffold_122, whole genome shotgun sequence</fullName>
    </submittedName>
</protein>
<gene>
    <name evidence="1" type="ORF">CY34DRAFT_177368</name>
</gene>
<accession>A0A0D0BF55</accession>
<evidence type="ECO:0000313" key="2">
    <source>
        <dbReference type="Proteomes" id="UP000054485"/>
    </source>
</evidence>
<reference evidence="1 2" key="1">
    <citation type="submission" date="2014-04" db="EMBL/GenBank/DDBJ databases">
        <authorList>
            <consortium name="DOE Joint Genome Institute"/>
            <person name="Kuo A."/>
            <person name="Ruytinx J."/>
            <person name="Rineau F."/>
            <person name="Colpaert J."/>
            <person name="Kohler A."/>
            <person name="Nagy L.G."/>
            <person name="Floudas D."/>
            <person name="Copeland A."/>
            <person name="Barry K.W."/>
            <person name="Cichocki N."/>
            <person name="Veneault-Fourrey C."/>
            <person name="LaButti K."/>
            <person name="Lindquist E.A."/>
            <person name="Lipzen A."/>
            <person name="Lundell T."/>
            <person name="Morin E."/>
            <person name="Murat C."/>
            <person name="Sun H."/>
            <person name="Tunlid A."/>
            <person name="Henrissat B."/>
            <person name="Grigoriev I.V."/>
            <person name="Hibbett D.S."/>
            <person name="Martin F."/>
            <person name="Nordberg H.P."/>
            <person name="Cantor M.N."/>
            <person name="Hua S.X."/>
        </authorList>
    </citation>
    <scope>NUCLEOTIDE SEQUENCE [LARGE SCALE GENOMIC DNA]</scope>
    <source>
        <strain evidence="1 2">UH-Slu-Lm8-n1</strain>
    </source>
</reference>
<dbReference type="EMBL" id="KN835253">
    <property type="protein sequence ID" value="KIK41918.1"/>
    <property type="molecule type" value="Genomic_DNA"/>
</dbReference>
<keyword evidence="2" id="KW-1185">Reference proteome</keyword>
<dbReference type="OrthoDB" id="10308370at2759"/>
<evidence type="ECO:0000313" key="1">
    <source>
        <dbReference type="EMBL" id="KIK41918.1"/>
    </source>
</evidence>
<reference evidence="2" key="2">
    <citation type="submission" date="2015-01" db="EMBL/GenBank/DDBJ databases">
        <title>Evolutionary Origins and Diversification of the Mycorrhizal Mutualists.</title>
        <authorList>
            <consortium name="DOE Joint Genome Institute"/>
            <consortium name="Mycorrhizal Genomics Consortium"/>
            <person name="Kohler A."/>
            <person name="Kuo A."/>
            <person name="Nagy L.G."/>
            <person name="Floudas D."/>
            <person name="Copeland A."/>
            <person name="Barry K.W."/>
            <person name="Cichocki N."/>
            <person name="Veneault-Fourrey C."/>
            <person name="LaButti K."/>
            <person name="Lindquist E.A."/>
            <person name="Lipzen A."/>
            <person name="Lundell T."/>
            <person name="Morin E."/>
            <person name="Murat C."/>
            <person name="Riley R."/>
            <person name="Ohm R."/>
            <person name="Sun H."/>
            <person name="Tunlid A."/>
            <person name="Henrissat B."/>
            <person name="Grigoriev I.V."/>
            <person name="Hibbett D.S."/>
            <person name="Martin F."/>
        </authorList>
    </citation>
    <scope>NUCLEOTIDE SEQUENCE [LARGE SCALE GENOMIC DNA]</scope>
    <source>
        <strain evidence="2">UH-Slu-Lm8-n1</strain>
    </source>
</reference>
<sequence>MANGVMVDGIRYIGYHWASGYELSDIDEASPLLNFVFYSIEVFPQPIALCQVPAFYPPVPCPQAPGSNIHCEHVGAPSQVPSHPQAYRYECF</sequence>
<dbReference type="AlphaFoldDB" id="A0A0D0BF55"/>
<proteinExistence type="predicted"/>
<dbReference type="InParanoid" id="A0A0D0BF55"/>
<name>A0A0D0BF55_9AGAM</name>
<dbReference type="Proteomes" id="UP000054485">
    <property type="component" value="Unassembled WGS sequence"/>
</dbReference>